<reference evidence="2 4" key="1">
    <citation type="submission" date="2018-07" db="EMBL/GenBank/DDBJ databases">
        <title>Brachybacterium saurashtrense DSM 23186 genome sequence.</title>
        <authorList>
            <person name="Guo L."/>
        </authorList>
    </citation>
    <scope>NUCLEOTIDE SEQUENCE [LARGE SCALE GENOMIC DNA]</scope>
    <source>
        <strain evidence="2 4">DSM 23186</strain>
    </source>
</reference>
<dbReference type="Pfam" id="PF01547">
    <property type="entry name" value="SBP_bac_1"/>
    <property type="match status" value="1"/>
</dbReference>
<dbReference type="PANTHER" id="PTHR43649">
    <property type="entry name" value="ARABINOSE-BINDING PROTEIN-RELATED"/>
    <property type="match status" value="1"/>
</dbReference>
<proteinExistence type="predicted"/>
<dbReference type="SUPFAM" id="SSF53850">
    <property type="entry name" value="Periplasmic binding protein-like II"/>
    <property type="match status" value="1"/>
</dbReference>
<feature type="compositionally biased region" description="Pro residues" evidence="1">
    <location>
        <begin position="79"/>
        <end position="91"/>
    </location>
</feature>
<dbReference type="AlphaFoldDB" id="A0A345YQX8"/>
<accession>A0A345YQX8</accession>
<feature type="compositionally biased region" description="Polar residues" evidence="1">
    <location>
        <begin position="32"/>
        <end position="58"/>
    </location>
</feature>
<dbReference type="Gene3D" id="3.40.190.10">
    <property type="entry name" value="Periplasmic binding protein-like II"/>
    <property type="match status" value="2"/>
</dbReference>
<dbReference type="Proteomes" id="UP000254236">
    <property type="component" value="Chromosome"/>
</dbReference>
<evidence type="ECO:0000256" key="1">
    <source>
        <dbReference type="SAM" id="MobiDB-lite"/>
    </source>
</evidence>
<dbReference type="CDD" id="cd14748">
    <property type="entry name" value="PBP2_UgpB"/>
    <property type="match status" value="1"/>
</dbReference>
<dbReference type="OrthoDB" id="8663148at2"/>
<feature type="region of interest" description="Disordered" evidence="1">
    <location>
        <begin position="19"/>
        <end position="92"/>
    </location>
</feature>
<dbReference type="InterPro" id="IPR050490">
    <property type="entry name" value="Bact_solute-bd_prot1"/>
</dbReference>
<dbReference type="EMBL" id="QSWH01000002">
    <property type="protein sequence ID" value="RRR24070.1"/>
    <property type="molecule type" value="Genomic_DNA"/>
</dbReference>
<gene>
    <name evidence="2" type="ORF">DWV08_12385</name>
    <name evidence="3" type="ORF">DXU92_04135</name>
</gene>
<evidence type="ECO:0000313" key="3">
    <source>
        <dbReference type="EMBL" id="RRR24070.1"/>
    </source>
</evidence>
<evidence type="ECO:0000313" key="5">
    <source>
        <dbReference type="Proteomes" id="UP000282185"/>
    </source>
</evidence>
<protein>
    <submittedName>
        <fullName evidence="3">ABC transporter substrate-binding protein</fullName>
    </submittedName>
</protein>
<dbReference type="Proteomes" id="UP000282185">
    <property type="component" value="Unassembled WGS sequence"/>
</dbReference>
<dbReference type="KEGG" id="bsau:DWV08_12385"/>
<evidence type="ECO:0000313" key="2">
    <source>
        <dbReference type="EMBL" id="AXK46330.1"/>
    </source>
</evidence>
<evidence type="ECO:0000313" key="4">
    <source>
        <dbReference type="Proteomes" id="UP000254236"/>
    </source>
</evidence>
<dbReference type="PANTHER" id="PTHR43649:SF12">
    <property type="entry name" value="DIACETYLCHITOBIOSE BINDING PROTEIN DASA"/>
    <property type="match status" value="1"/>
</dbReference>
<keyword evidence="4" id="KW-1185">Reference proteome</keyword>
<name>A0A345YQX8_9MICO</name>
<reference evidence="3 5" key="2">
    <citation type="submission" date="2018-08" db="EMBL/GenBank/DDBJ databases">
        <title>Brachybacterium saurashtrense DSM 23186.</title>
        <authorList>
            <person name="Li Y."/>
        </authorList>
    </citation>
    <scope>NUCLEOTIDE SEQUENCE [LARGE SCALE GENOMIC DNA]</scope>
    <source>
        <strain evidence="3 5">DSM 23186</strain>
    </source>
</reference>
<organism evidence="3 5">
    <name type="scientific">Brachybacterium saurashtrense</name>
    <dbReference type="NCBI Taxonomy" id="556288"/>
    <lineage>
        <taxon>Bacteria</taxon>
        <taxon>Bacillati</taxon>
        <taxon>Actinomycetota</taxon>
        <taxon>Actinomycetes</taxon>
        <taxon>Micrococcales</taxon>
        <taxon>Dermabacteraceae</taxon>
        <taxon>Brachybacterium</taxon>
    </lineage>
</organism>
<dbReference type="InterPro" id="IPR006059">
    <property type="entry name" value="SBP"/>
</dbReference>
<dbReference type="EMBL" id="CP031356">
    <property type="protein sequence ID" value="AXK46330.1"/>
    <property type="molecule type" value="Genomic_DNA"/>
</dbReference>
<sequence length="528" mass="55819">MYMASATLRRPVAWGYATLSSRGPLGKRSRQPVATTHLPQVQASDSSPNRTRSVTHGSSKIRRSPCSRAPVAEDGLRTPPHPPDARPLPPYPRREAEMLSRRSLLTAAGASGIGLTAAACGSSDGGGTADGPVDMGAEVSALSGEISVLTPDFTGDARAGLDDMIDQFMENNPDVSVTVDQVAWDKLNEKLSTSIAGGVVADVIMAGVGWTPPFAEKGIFAQLPTDYVEGIGLDEAILTSSTFDGSYYSLPIAMDLRFVVYNKEMFEAKGITEPPATLEELAQIANDLTGDGVVGLDLLTTNIRQAWIHLLYAFGGTLFSEDGMTPTMHEEPGAKATQWILDLIDSGGVDYNMQAAEGQPTPFMRGEAAMQLLSTAAWNDWSTMMPELTEDGAVGMFLLPGGDGNDPVMFQGGTTVSVGQRSQNQDAAAALVQHFMDPAMLAQGNAALGKVPPTADIPETPEISENLLTSFALEHLDKAGAAEGGSAAWMEIRGNLQPIIEACLTGQADVETTLSEMKTLSDDAISRI</sequence>